<comment type="caution">
    <text evidence="1">The sequence shown here is derived from an EMBL/GenBank/DDBJ whole genome shotgun (WGS) entry which is preliminary data.</text>
</comment>
<dbReference type="Pfam" id="PF10013">
    <property type="entry name" value="DUF2256"/>
    <property type="match status" value="1"/>
</dbReference>
<proteinExistence type="predicted"/>
<sequence>MNESRGHKGNKRALLCKICAACGRTMTWRRAWAKSWAEVRYCSDRCRRRRLQMRR</sequence>
<dbReference type="EMBL" id="PNYB01000008">
    <property type="protein sequence ID" value="PMS24918.1"/>
    <property type="molecule type" value="Genomic_DNA"/>
</dbReference>
<keyword evidence="2" id="KW-1185">Reference proteome</keyword>
<organism evidence="1 2">
    <name type="scientific">Trinickia soli</name>
    <dbReference type="NCBI Taxonomy" id="380675"/>
    <lineage>
        <taxon>Bacteria</taxon>
        <taxon>Pseudomonadati</taxon>
        <taxon>Pseudomonadota</taxon>
        <taxon>Betaproteobacteria</taxon>
        <taxon>Burkholderiales</taxon>
        <taxon>Burkholderiaceae</taxon>
        <taxon>Trinickia</taxon>
    </lineage>
</organism>
<dbReference type="InterPro" id="IPR017136">
    <property type="entry name" value="UCP037205"/>
</dbReference>
<protein>
    <submittedName>
        <fullName evidence="1">DUF2256 domain-containing protein</fullName>
    </submittedName>
</protein>
<gene>
    <name evidence="1" type="ORF">C0Z19_11340</name>
</gene>
<dbReference type="PANTHER" id="PTHR37463">
    <property type="entry name" value="GSL3115 PROTEIN"/>
    <property type="match status" value="1"/>
</dbReference>
<evidence type="ECO:0000313" key="2">
    <source>
        <dbReference type="Proteomes" id="UP000235347"/>
    </source>
</evidence>
<evidence type="ECO:0000313" key="1">
    <source>
        <dbReference type="EMBL" id="PMS24918.1"/>
    </source>
</evidence>
<accession>A0A2N7W689</accession>
<name>A0A2N7W689_9BURK</name>
<reference evidence="1 2" key="1">
    <citation type="submission" date="2018-01" db="EMBL/GenBank/DDBJ databases">
        <title>Whole genome analyses suggest that Burkholderia sensu lato contains two further novel genera in the rhizoxinica-symbiotica group Mycetohabitans gen. nov., and Trinickia gen. nov.: implications for the evolution of diazotrophy and nodulation in the Burkholderiaceae.</title>
        <authorList>
            <person name="Estrada-de los Santos P."/>
            <person name="Palmer M."/>
            <person name="Chavez-Ramirez B."/>
            <person name="Beukes C."/>
            <person name="Steenkamp E.T."/>
            <person name="Hirsch A.M."/>
            <person name="Manyaka P."/>
            <person name="Maluk M."/>
            <person name="Lafos M."/>
            <person name="Crook M."/>
            <person name="Gross E."/>
            <person name="Simon M.F."/>
            <person name="Bueno dos Reis Junior F."/>
            <person name="Poole P.S."/>
            <person name="Venter S.N."/>
            <person name="James E.K."/>
        </authorList>
    </citation>
    <scope>NUCLEOTIDE SEQUENCE [LARGE SCALE GENOMIC DNA]</scope>
    <source>
        <strain evidence="1 2">GP25-8</strain>
    </source>
</reference>
<dbReference type="Proteomes" id="UP000235347">
    <property type="component" value="Unassembled WGS sequence"/>
</dbReference>
<dbReference type="RefSeq" id="WP_102609920.1">
    <property type="nucleotide sequence ID" value="NZ_CADIKD010000002.1"/>
</dbReference>
<dbReference type="AlphaFoldDB" id="A0A2N7W689"/>
<dbReference type="PANTHER" id="PTHR37463:SF1">
    <property type="entry name" value="DUF2256 DOMAIN-CONTAINING PROTEIN"/>
    <property type="match status" value="1"/>
</dbReference>